<evidence type="ECO:0000259" key="2">
    <source>
        <dbReference type="Pfam" id="PF01610"/>
    </source>
</evidence>
<sequence>MSPTPAAAARTSTPSPASPAGSPRWSATKAPGSTSHAWIDRARHAGYPEIRGFAAGLVSDRDAVVAGLAQPWSSGPVEGQVNRIKTIKRQMYGRANLDPLRKRVLTTP</sequence>
<dbReference type="PANTHER" id="PTHR33498:SF1">
    <property type="entry name" value="TRANSPOSASE FOR INSERTION SEQUENCE ELEMENT IS1557"/>
    <property type="match status" value="1"/>
</dbReference>
<dbReference type="Pfam" id="PF01610">
    <property type="entry name" value="DDE_Tnp_ISL3"/>
    <property type="match status" value="1"/>
</dbReference>
<dbReference type="RefSeq" id="WP_331215469.1">
    <property type="nucleotide sequence ID" value="NZ_JAZGQK010000013.1"/>
</dbReference>
<evidence type="ECO:0000313" key="3">
    <source>
        <dbReference type="EMBL" id="MEE6260134.1"/>
    </source>
</evidence>
<dbReference type="Proteomes" id="UP001332243">
    <property type="component" value="Unassembled WGS sequence"/>
</dbReference>
<proteinExistence type="predicted"/>
<protein>
    <submittedName>
        <fullName evidence="3">Transposase</fullName>
    </submittedName>
</protein>
<feature type="compositionally biased region" description="Low complexity" evidence="1">
    <location>
        <begin position="1"/>
        <end position="27"/>
    </location>
</feature>
<reference evidence="3 4" key="1">
    <citation type="submission" date="2024-01" db="EMBL/GenBank/DDBJ databases">
        <title>Genome insights into Plantactinospora sonchi sp. nov.</title>
        <authorList>
            <person name="Wang L."/>
        </authorList>
    </citation>
    <scope>NUCLEOTIDE SEQUENCE [LARGE SCALE GENOMIC DNA]</scope>
    <source>
        <strain evidence="3 4">NEAU-QY2</strain>
    </source>
</reference>
<comment type="caution">
    <text evidence="3">The sequence shown here is derived from an EMBL/GenBank/DDBJ whole genome shotgun (WGS) entry which is preliminary data.</text>
</comment>
<name>A0ABU7RUE7_9ACTN</name>
<feature type="domain" description="Transposase IS204/IS1001/IS1096/IS1165 DDE" evidence="2">
    <location>
        <begin position="35"/>
        <end position="104"/>
    </location>
</feature>
<keyword evidence="4" id="KW-1185">Reference proteome</keyword>
<dbReference type="InterPro" id="IPR047951">
    <property type="entry name" value="Transpos_ISL3"/>
</dbReference>
<dbReference type="EMBL" id="JAZGQK010000013">
    <property type="protein sequence ID" value="MEE6260134.1"/>
    <property type="molecule type" value="Genomic_DNA"/>
</dbReference>
<evidence type="ECO:0000256" key="1">
    <source>
        <dbReference type="SAM" id="MobiDB-lite"/>
    </source>
</evidence>
<dbReference type="InterPro" id="IPR002560">
    <property type="entry name" value="Transposase_DDE"/>
</dbReference>
<feature type="region of interest" description="Disordered" evidence="1">
    <location>
        <begin position="1"/>
        <end position="34"/>
    </location>
</feature>
<accession>A0ABU7RUE7</accession>
<gene>
    <name evidence="3" type="ORF">V1633_16710</name>
</gene>
<evidence type="ECO:0000313" key="4">
    <source>
        <dbReference type="Proteomes" id="UP001332243"/>
    </source>
</evidence>
<dbReference type="PANTHER" id="PTHR33498">
    <property type="entry name" value="TRANSPOSASE FOR INSERTION SEQUENCE ELEMENT IS1557"/>
    <property type="match status" value="1"/>
</dbReference>
<organism evidence="3 4">
    <name type="scientific">Plantactinospora sonchi</name>
    <dbReference type="NCBI Taxonomy" id="1544735"/>
    <lineage>
        <taxon>Bacteria</taxon>
        <taxon>Bacillati</taxon>
        <taxon>Actinomycetota</taxon>
        <taxon>Actinomycetes</taxon>
        <taxon>Micromonosporales</taxon>
        <taxon>Micromonosporaceae</taxon>
        <taxon>Plantactinospora</taxon>
    </lineage>
</organism>